<dbReference type="SUPFAM" id="SSF51717">
    <property type="entry name" value="Dihydropteroate synthetase-like"/>
    <property type="match status" value="1"/>
</dbReference>
<dbReference type="EMBL" id="CAESAO010000015">
    <property type="protein sequence ID" value="CAB4337739.1"/>
    <property type="molecule type" value="Genomic_DNA"/>
</dbReference>
<gene>
    <name evidence="2" type="ORF">UFOPK3522_00318</name>
    <name evidence="3" type="ORF">UFOPK4175_00016</name>
</gene>
<evidence type="ECO:0000259" key="1">
    <source>
        <dbReference type="PROSITE" id="PS50972"/>
    </source>
</evidence>
<evidence type="ECO:0000313" key="2">
    <source>
        <dbReference type="EMBL" id="CAB4337739.1"/>
    </source>
</evidence>
<dbReference type="PANTHER" id="PTHR20941:SF1">
    <property type="entry name" value="FOLIC ACID SYNTHESIS PROTEIN FOL1"/>
    <property type="match status" value="1"/>
</dbReference>
<evidence type="ECO:0000313" key="3">
    <source>
        <dbReference type="EMBL" id="CAB5027347.1"/>
    </source>
</evidence>
<dbReference type="Gene3D" id="3.20.20.20">
    <property type="entry name" value="Dihydropteroate synthase-like"/>
    <property type="match status" value="1"/>
</dbReference>
<dbReference type="PROSITE" id="PS50972">
    <property type="entry name" value="PTERIN_BINDING"/>
    <property type="match status" value="1"/>
</dbReference>
<dbReference type="PANTHER" id="PTHR20941">
    <property type="entry name" value="FOLATE SYNTHESIS PROTEINS"/>
    <property type="match status" value="1"/>
</dbReference>
<accession>A0A6J5ZB06</accession>
<organism evidence="2">
    <name type="scientific">freshwater metagenome</name>
    <dbReference type="NCBI Taxonomy" id="449393"/>
    <lineage>
        <taxon>unclassified sequences</taxon>
        <taxon>metagenomes</taxon>
        <taxon>ecological metagenomes</taxon>
    </lineage>
</organism>
<protein>
    <submittedName>
        <fullName evidence="2">Unannotated protein</fullName>
    </submittedName>
</protein>
<sequence length="298" mass="32120">MLTLAELAQLVGEHADEIATPVAGFDIGGREFDFDAAPAIMGVVNMSRDSWYRESVAPSVESAIARGRVLAAQGADLIDIGAESTILDAERVGADSQIEQLVPVIEALRADDILVSVETYEPAVVEACLKAGANLLNLTGTAHHEEIFALAAQYDAAIVLCFVQGENVREVGAVTLEGDPLPELIAHFEPRIAAARAAGVERLFVDPGLGFYYSNLEDGDERVRHQARIFINTFRLRVLGLPVCHALPHAFDYFEDEVRSAEGFFAVLASLGQTSLFRTHEVPRVRAVLRTIGAINGA</sequence>
<dbReference type="Pfam" id="PF00809">
    <property type="entry name" value="Pterin_bind"/>
    <property type="match status" value="1"/>
</dbReference>
<proteinExistence type="predicted"/>
<name>A0A6J5ZB06_9ZZZZ</name>
<dbReference type="GO" id="GO:0004156">
    <property type="term" value="F:dihydropteroate synthase activity"/>
    <property type="evidence" value="ECO:0007669"/>
    <property type="project" value="TreeGrafter"/>
</dbReference>
<reference evidence="2" key="1">
    <citation type="submission" date="2020-05" db="EMBL/GenBank/DDBJ databases">
        <authorList>
            <person name="Chiriac C."/>
            <person name="Salcher M."/>
            <person name="Ghai R."/>
            <person name="Kavagutti S V."/>
        </authorList>
    </citation>
    <scope>NUCLEOTIDE SEQUENCE</scope>
</reference>
<dbReference type="GO" id="GO:0005829">
    <property type="term" value="C:cytosol"/>
    <property type="evidence" value="ECO:0007669"/>
    <property type="project" value="TreeGrafter"/>
</dbReference>
<dbReference type="AlphaFoldDB" id="A0A6J5ZB06"/>
<dbReference type="GO" id="GO:0046654">
    <property type="term" value="P:tetrahydrofolate biosynthetic process"/>
    <property type="evidence" value="ECO:0007669"/>
    <property type="project" value="TreeGrafter"/>
</dbReference>
<dbReference type="EMBL" id="CAFBPX010000001">
    <property type="protein sequence ID" value="CAB5027347.1"/>
    <property type="molecule type" value="Genomic_DNA"/>
</dbReference>
<dbReference type="InterPro" id="IPR045031">
    <property type="entry name" value="DHP_synth-like"/>
</dbReference>
<dbReference type="InterPro" id="IPR011005">
    <property type="entry name" value="Dihydropteroate_synth-like_sf"/>
</dbReference>
<feature type="domain" description="Pterin-binding" evidence="1">
    <location>
        <begin position="38"/>
        <end position="290"/>
    </location>
</feature>
<dbReference type="InterPro" id="IPR000489">
    <property type="entry name" value="Pterin-binding_dom"/>
</dbReference>